<comment type="caution">
    <text evidence="1">The sequence shown here is derived from an EMBL/GenBank/DDBJ whole genome shotgun (WGS) entry which is preliminary data.</text>
</comment>
<dbReference type="EMBL" id="DSID01000402">
    <property type="protein sequence ID" value="HEX70617.1"/>
    <property type="molecule type" value="Genomic_DNA"/>
</dbReference>
<accession>A0A7C2WQQ1</accession>
<dbReference type="SUPFAM" id="SSF144020">
    <property type="entry name" value="FdhE-like"/>
    <property type="match status" value="1"/>
</dbReference>
<reference evidence="1" key="1">
    <citation type="journal article" date="2020" name="mSystems">
        <title>Genome- and Community-Level Interaction Insights into Carbon Utilization and Element Cycling Functions of Hydrothermarchaeota in Hydrothermal Sediment.</title>
        <authorList>
            <person name="Zhou Z."/>
            <person name="Liu Y."/>
            <person name="Xu W."/>
            <person name="Pan J."/>
            <person name="Luo Z.H."/>
            <person name="Li M."/>
        </authorList>
    </citation>
    <scope>NUCLEOTIDE SEQUENCE [LARGE SCALE GENOMIC DNA]</scope>
    <source>
        <strain evidence="1">SpSt-192</strain>
    </source>
</reference>
<evidence type="ECO:0000313" key="1">
    <source>
        <dbReference type="EMBL" id="HEX70617.1"/>
    </source>
</evidence>
<protein>
    <submittedName>
        <fullName evidence="1">Uncharacterized protein</fullName>
    </submittedName>
</protein>
<proteinExistence type="predicted"/>
<dbReference type="AlphaFoldDB" id="A0A7C2WQQ1"/>
<gene>
    <name evidence="1" type="ORF">ENP13_05170</name>
</gene>
<organism evidence="1">
    <name type="scientific">Thermorudis sp</name>
    <dbReference type="NCBI Taxonomy" id="1969470"/>
    <lineage>
        <taxon>Bacteria</taxon>
        <taxon>Pseudomonadati</taxon>
        <taxon>Thermomicrobiota</taxon>
        <taxon>Thermomicrobia</taxon>
        <taxon>Thermomicrobia incertae sedis</taxon>
        <taxon>Thermorudis</taxon>
    </lineage>
</organism>
<dbReference type="InterPro" id="IPR024064">
    <property type="entry name" value="FdhE-like_sf"/>
</dbReference>
<name>A0A7C2WQQ1_9BACT</name>
<sequence>MTSTRDRWQRCAGCGAPYDVVLVWQGGLARCPYCGELLKPGSVRRVDADGQAFDLVRCPWCGHERPWMAVERAGTPEHVVDVYYRCEECQRPFVVAHDPTAMAQVALTDLDTRTLQRLAFYRWLYRGGTR</sequence>